<dbReference type="HOGENOM" id="CLU_026231_5_2_3"/>
<dbReference type="InterPro" id="IPR055346">
    <property type="entry name" value="Fe-S_cluster_assembly_SufBD"/>
</dbReference>
<evidence type="ECO:0000313" key="4">
    <source>
        <dbReference type="EMBL" id="AFZ49975.1"/>
    </source>
</evidence>
<feature type="domain" description="SUF system FeS cluster assembly SufBD core" evidence="2">
    <location>
        <begin position="191"/>
        <end position="420"/>
    </location>
</feature>
<dbReference type="Proteomes" id="UP000010482">
    <property type="component" value="Chromosome"/>
</dbReference>
<dbReference type="PANTHER" id="PTHR43575:SF1">
    <property type="entry name" value="PROTEIN ABCI7, CHLOROPLASTIC"/>
    <property type="match status" value="1"/>
</dbReference>
<dbReference type="Pfam" id="PF01458">
    <property type="entry name" value="SUFBD_core"/>
    <property type="match status" value="1"/>
</dbReference>
<sequence length="447" mass="50108">MSMSVSSQDQRVDQDQFLNYLLSQRLESQIAEDDSTFKVWLQKRQQEAANWVAESKFPHRKEEEWRFTDLSPLLDYQFQRPASIAPNQESIEPFTLPECSQTRLVFVNGRYAPQLSQVDQLPAGVTMTSLAELDVHQQSQVTDYLTQQEGGEELFTALNTAGFEDTAIVWVAVNTEVETPLHLLFLSVGEETPQFIQPRLLVVAETSAKVSFIEQYVGLTTAPYFCNPVTEVWLAPNAEVNHVRLQEEALNSFHIGKTAVMQAQDSRYTCSPVSMGGRLSRHDFDVIKDGTQTETRLRGLTLGNGEQLLDTHSAIAFRHPHSSAEQLHKCILDKAARGVFNGKMFVPQAAQQTDASQLNRNLLLSEKAHVDTKPELNITADNVKCAHGATVSQLEADELFYLRSRGLDNKAASNLLINAFAAEIIDEIPVLSVREKLFNSLQNRFIG</sequence>
<name>K9YUE3_DACS8</name>
<evidence type="ECO:0000259" key="3">
    <source>
        <dbReference type="Pfam" id="PF19295"/>
    </source>
</evidence>
<dbReference type="Pfam" id="PF19295">
    <property type="entry name" value="SufBD_N"/>
    <property type="match status" value="1"/>
</dbReference>
<keyword evidence="5" id="KW-1185">Reference proteome</keyword>
<dbReference type="STRING" id="13035.Dacsa_1278"/>
<evidence type="ECO:0000313" key="5">
    <source>
        <dbReference type="Proteomes" id="UP000010482"/>
    </source>
</evidence>
<dbReference type="eggNOG" id="COG0719">
    <property type="taxonomic scope" value="Bacteria"/>
</dbReference>
<dbReference type="GO" id="GO:0016226">
    <property type="term" value="P:iron-sulfur cluster assembly"/>
    <property type="evidence" value="ECO:0007669"/>
    <property type="project" value="InterPro"/>
</dbReference>
<gene>
    <name evidence="4" type="ORF">Dacsa_1278</name>
</gene>
<comment type="similarity">
    <text evidence="1">Belongs to the iron-sulfur cluster assembly SufBD family.</text>
</comment>
<dbReference type="InterPro" id="IPR011542">
    <property type="entry name" value="SUF_FeS_clus_asmbl_SufD"/>
</dbReference>
<dbReference type="PANTHER" id="PTHR43575">
    <property type="entry name" value="PROTEIN ABCI7, CHLOROPLASTIC"/>
    <property type="match status" value="1"/>
</dbReference>
<reference evidence="4" key="1">
    <citation type="submission" date="2012-04" db="EMBL/GenBank/DDBJ databases">
        <title>Finished genome of Dactylococcopsis salina PCC 8305.</title>
        <authorList>
            <consortium name="US DOE Joint Genome Institute"/>
            <person name="Gugger M."/>
            <person name="Coursin T."/>
            <person name="Rippka R."/>
            <person name="Tandeau De Marsac N."/>
            <person name="Huntemann M."/>
            <person name="Wei C.-L."/>
            <person name="Han J."/>
            <person name="Detter J.C."/>
            <person name="Han C."/>
            <person name="Tapia R."/>
            <person name="Daligault H."/>
            <person name="Chen A."/>
            <person name="Krypides N."/>
            <person name="Mavromatis K."/>
            <person name="Markowitz V."/>
            <person name="Szeto E."/>
            <person name="Ivanova N."/>
            <person name="Ovchinnikova G."/>
            <person name="Pagani I."/>
            <person name="Pati A."/>
            <person name="Goodwin L."/>
            <person name="Peters L."/>
            <person name="Pitluck S."/>
            <person name="Woyke T."/>
            <person name="Kerfeld C."/>
        </authorList>
    </citation>
    <scope>NUCLEOTIDE SEQUENCE [LARGE SCALE GENOMIC DNA]</scope>
    <source>
        <strain evidence="4">PCC 8305</strain>
    </source>
</reference>
<feature type="domain" description="SUF system FeS cluster assembly SufBD N-terminal" evidence="3">
    <location>
        <begin position="40"/>
        <end position="182"/>
    </location>
</feature>
<dbReference type="InterPro" id="IPR000825">
    <property type="entry name" value="SUF_FeS_clus_asmbl_SufBD_core"/>
</dbReference>
<dbReference type="RefSeq" id="WP_015228981.1">
    <property type="nucleotide sequence ID" value="NC_019780.1"/>
</dbReference>
<dbReference type="EMBL" id="CP003944">
    <property type="protein sequence ID" value="AFZ49975.1"/>
    <property type="molecule type" value="Genomic_DNA"/>
</dbReference>
<dbReference type="SUPFAM" id="SSF101960">
    <property type="entry name" value="Stabilizer of iron transporter SufD"/>
    <property type="match status" value="1"/>
</dbReference>
<accession>K9YUE3</accession>
<evidence type="ECO:0000259" key="2">
    <source>
        <dbReference type="Pfam" id="PF01458"/>
    </source>
</evidence>
<proteinExistence type="inferred from homology"/>
<dbReference type="NCBIfam" id="TIGR01981">
    <property type="entry name" value="sufD"/>
    <property type="match status" value="1"/>
</dbReference>
<dbReference type="InterPro" id="IPR037284">
    <property type="entry name" value="SUF_FeS_clus_asmbl_SufBD_sf"/>
</dbReference>
<dbReference type="InterPro" id="IPR045595">
    <property type="entry name" value="SufBD_N"/>
</dbReference>
<organism evidence="4 5">
    <name type="scientific">Dactylococcopsis salina (strain PCC 8305)</name>
    <name type="common">Myxobactron salinum</name>
    <dbReference type="NCBI Taxonomy" id="13035"/>
    <lineage>
        <taxon>Bacteria</taxon>
        <taxon>Bacillati</taxon>
        <taxon>Cyanobacteriota</taxon>
        <taxon>Cyanophyceae</taxon>
        <taxon>Nodosilineales</taxon>
        <taxon>Cymatolegaceae</taxon>
        <taxon>Dactylococcopsis</taxon>
    </lineage>
</organism>
<dbReference type="KEGG" id="dsl:Dacsa_1278"/>
<protein>
    <submittedName>
        <fullName evidence="4">FeS assembly protein SufD</fullName>
    </submittedName>
</protein>
<dbReference type="AlphaFoldDB" id="K9YUE3"/>
<dbReference type="PATRIC" id="fig|13035.3.peg.1442"/>
<evidence type="ECO:0000256" key="1">
    <source>
        <dbReference type="ARBA" id="ARBA00043967"/>
    </source>
</evidence>